<dbReference type="InterPro" id="IPR008271">
    <property type="entry name" value="Ser/Thr_kinase_AS"/>
</dbReference>
<dbReference type="STRING" id="4795.A0A225W458"/>
<dbReference type="GO" id="GO:0005524">
    <property type="term" value="F:ATP binding"/>
    <property type="evidence" value="ECO:0007669"/>
    <property type="project" value="InterPro"/>
</dbReference>
<dbReference type="OrthoDB" id="164533at2759"/>
<accession>A0A225W458</accession>
<dbReference type="PANTHER" id="PTHR44329">
    <property type="entry name" value="SERINE/THREONINE-PROTEIN KINASE TNNI3K-RELATED"/>
    <property type="match status" value="1"/>
</dbReference>
<keyword evidence="3" id="KW-1185">Reference proteome</keyword>
<keyword evidence="2" id="KW-0723">Serine/threonine-protein kinase</keyword>
<dbReference type="PANTHER" id="PTHR44329:SF214">
    <property type="entry name" value="PROTEIN KINASE DOMAIN-CONTAINING PROTEIN"/>
    <property type="match status" value="1"/>
</dbReference>
<proteinExistence type="predicted"/>
<evidence type="ECO:0000313" key="3">
    <source>
        <dbReference type="Proteomes" id="UP000198211"/>
    </source>
</evidence>
<dbReference type="InterPro" id="IPR001245">
    <property type="entry name" value="Ser-Thr/Tyr_kinase_cat_dom"/>
</dbReference>
<dbReference type="PROSITE" id="PS00108">
    <property type="entry name" value="PROTEIN_KINASE_ST"/>
    <property type="match status" value="1"/>
</dbReference>
<comment type="caution">
    <text evidence="2">The sequence shown here is derived from an EMBL/GenBank/DDBJ whole genome shotgun (WGS) entry which is preliminary data.</text>
</comment>
<dbReference type="InterPro" id="IPR011009">
    <property type="entry name" value="Kinase-like_dom_sf"/>
</dbReference>
<dbReference type="EMBL" id="NBNE01001819">
    <property type="protein sequence ID" value="OWZ12533.1"/>
    <property type="molecule type" value="Genomic_DNA"/>
</dbReference>
<organism evidence="2 3">
    <name type="scientific">Phytophthora megakarya</name>
    <dbReference type="NCBI Taxonomy" id="4795"/>
    <lineage>
        <taxon>Eukaryota</taxon>
        <taxon>Sar</taxon>
        <taxon>Stramenopiles</taxon>
        <taxon>Oomycota</taxon>
        <taxon>Peronosporomycetes</taxon>
        <taxon>Peronosporales</taxon>
        <taxon>Peronosporaceae</taxon>
        <taxon>Phytophthora</taxon>
    </lineage>
</organism>
<reference evidence="3" key="1">
    <citation type="submission" date="2017-03" db="EMBL/GenBank/DDBJ databases">
        <title>Phytopthora megakarya and P. palmivora, two closely related causual agents of cacao black pod achieved similar genome size and gene model numbers by different mechanisms.</title>
        <authorList>
            <person name="Ali S."/>
            <person name="Shao J."/>
            <person name="Larry D.J."/>
            <person name="Kronmiller B."/>
            <person name="Shen D."/>
            <person name="Strem M.D."/>
            <person name="Melnick R.L."/>
            <person name="Guiltinan M.J."/>
            <person name="Tyler B.M."/>
            <person name="Meinhardt L.W."/>
            <person name="Bailey B.A."/>
        </authorList>
    </citation>
    <scope>NUCLEOTIDE SEQUENCE [LARGE SCALE GENOMIC DNA]</scope>
    <source>
        <strain evidence="3">zdho120</strain>
    </source>
</reference>
<dbReference type="SMART" id="SM00220">
    <property type="entry name" value="S_TKc"/>
    <property type="match status" value="1"/>
</dbReference>
<feature type="domain" description="Protein kinase" evidence="1">
    <location>
        <begin position="230"/>
        <end position="446"/>
    </location>
</feature>
<dbReference type="Proteomes" id="UP000198211">
    <property type="component" value="Unassembled WGS sequence"/>
</dbReference>
<dbReference type="Gene3D" id="1.10.510.10">
    <property type="entry name" value="Transferase(Phosphotransferase) domain 1"/>
    <property type="match status" value="1"/>
</dbReference>
<name>A0A225W458_9STRA</name>
<gene>
    <name evidence="2" type="ORF">PHMEG_00014291</name>
</gene>
<evidence type="ECO:0000313" key="2">
    <source>
        <dbReference type="EMBL" id="OWZ12533.1"/>
    </source>
</evidence>
<dbReference type="PROSITE" id="PS50011">
    <property type="entry name" value="PROTEIN_KINASE_DOM"/>
    <property type="match status" value="1"/>
</dbReference>
<dbReference type="SUPFAM" id="SSF56112">
    <property type="entry name" value="Protein kinase-like (PK-like)"/>
    <property type="match status" value="1"/>
</dbReference>
<evidence type="ECO:0000259" key="1">
    <source>
        <dbReference type="PROSITE" id="PS50011"/>
    </source>
</evidence>
<dbReference type="InterPro" id="IPR000719">
    <property type="entry name" value="Prot_kinase_dom"/>
</dbReference>
<dbReference type="InterPro" id="IPR051681">
    <property type="entry name" value="Ser/Thr_Kinases-Pseudokinases"/>
</dbReference>
<protein>
    <submittedName>
        <fullName evidence="2">Serine/threonine protein kinase</fullName>
    </submittedName>
</protein>
<keyword evidence="2" id="KW-0808">Transferase</keyword>
<sequence>MTSPLKMLASKMCGNDPNSRISAAIAVEMLEGLTYKTQLQSESKSELTTHITEYNDGDLLRQWQKLEHIASTVAIDRHEFAVFHELETLYKRLAGETQSTVLLQQFSKLISNCIGAFDVGCHLYRILRLSSTNARGQLKLCRQEQKLRQQKAFVSEVSQTLVVLNELKTQEAREAFVAFLKTEIDSHKSSYPAAQLEILKQAYIDLNASRNSKAVATMPEGFLPWYELEVDGANYLTEGGFSEIYRAKWLESEVIVKQVKLTNTTNLDSWASNSLISTTTPETRNTNQMSKQIREMFEDEVGVWFGLSHPHVVRLFGACHVGTPLFVCEFASAGSLDKYLRKHPNEMWQKLHEAALGVQYLHSRDIVHADLKCNNIVVGGDNKAKVTDFGLSSANIVTGAWHWVAPECLERGPSELSTMSDIYALGMCIVEALRIVEITTNINSMG</sequence>
<dbReference type="AlphaFoldDB" id="A0A225W458"/>
<dbReference type="GO" id="GO:0004674">
    <property type="term" value="F:protein serine/threonine kinase activity"/>
    <property type="evidence" value="ECO:0007669"/>
    <property type="project" value="UniProtKB-KW"/>
</dbReference>
<dbReference type="Pfam" id="PF07714">
    <property type="entry name" value="PK_Tyr_Ser-Thr"/>
    <property type="match status" value="1"/>
</dbReference>
<keyword evidence="2" id="KW-0418">Kinase</keyword>